<feature type="transmembrane region" description="Helical" evidence="1">
    <location>
        <begin position="46"/>
        <end position="66"/>
    </location>
</feature>
<name>A0A3N2QTN0_9RHOB</name>
<keyword evidence="1" id="KW-0812">Transmembrane</keyword>
<dbReference type="RefSeq" id="WP_123643389.1">
    <property type="nucleotide sequence ID" value="NZ_ML119089.1"/>
</dbReference>
<dbReference type="AlphaFoldDB" id="A0A3N2QTN0"/>
<keyword evidence="3" id="KW-1185">Reference proteome</keyword>
<proteinExistence type="predicted"/>
<comment type="caution">
    <text evidence="2">The sequence shown here is derived from an EMBL/GenBank/DDBJ whole genome shotgun (WGS) entry which is preliminary data.</text>
</comment>
<evidence type="ECO:0000313" key="3">
    <source>
        <dbReference type="Proteomes" id="UP000268016"/>
    </source>
</evidence>
<evidence type="ECO:0000313" key="2">
    <source>
        <dbReference type="EMBL" id="ROT98522.1"/>
    </source>
</evidence>
<organism evidence="2 3">
    <name type="scientific">Histidinibacterium lentulum</name>
    <dbReference type="NCBI Taxonomy" id="2480588"/>
    <lineage>
        <taxon>Bacteria</taxon>
        <taxon>Pseudomonadati</taxon>
        <taxon>Pseudomonadota</taxon>
        <taxon>Alphaproteobacteria</taxon>
        <taxon>Rhodobacterales</taxon>
        <taxon>Paracoccaceae</taxon>
        <taxon>Histidinibacterium</taxon>
    </lineage>
</organism>
<dbReference type="Pfam" id="PF17272">
    <property type="entry name" value="DUF5337"/>
    <property type="match status" value="1"/>
</dbReference>
<dbReference type="EMBL" id="RDRB01000009">
    <property type="protein sequence ID" value="ROT98522.1"/>
    <property type="molecule type" value="Genomic_DNA"/>
</dbReference>
<feature type="transmembrane region" description="Helical" evidence="1">
    <location>
        <begin position="16"/>
        <end position="34"/>
    </location>
</feature>
<sequence length="72" mass="8060">MSEDDDRRIARQARRAALAIAGGGLLAILAPMLVRVAGLPLRFEVLLYLVALAAFVWALVVTWTIWQKTRKR</sequence>
<dbReference type="InterPro" id="IPR020308">
    <property type="entry name" value="Uncharacterised_Ynq1"/>
</dbReference>
<dbReference type="Proteomes" id="UP000268016">
    <property type="component" value="Unassembled WGS sequence"/>
</dbReference>
<accession>A0A3N2QTN0</accession>
<evidence type="ECO:0000256" key="1">
    <source>
        <dbReference type="SAM" id="Phobius"/>
    </source>
</evidence>
<keyword evidence="1" id="KW-1133">Transmembrane helix</keyword>
<reference evidence="2 3" key="1">
    <citation type="submission" date="2018-10" db="EMBL/GenBank/DDBJ databases">
        <title>Histidinibacterium lentulum gen. nov., sp. nov., a marine bacterium from the culture broth of Picochlorum sp. 122.</title>
        <authorList>
            <person name="Wang G."/>
        </authorList>
    </citation>
    <scope>NUCLEOTIDE SEQUENCE [LARGE SCALE GENOMIC DNA]</scope>
    <source>
        <strain evidence="2 3">B17</strain>
    </source>
</reference>
<protein>
    <submittedName>
        <fullName evidence="2">Uncharacterized protein</fullName>
    </submittedName>
</protein>
<gene>
    <name evidence="2" type="ORF">EAT49_16400</name>
</gene>
<keyword evidence="1" id="KW-0472">Membrane</keyword>